<evidence type="ECO:0000313" key="1">
    <source>
        <dbReference type="EMBL" id="AKC85639.1"/>
    </source>
</evidence>
<dbReference type="Proteomes" id="UP000033067">
    <property type="component" value="Chromosome"/>
</dbReference>
<evidence type="ECO:0000313" key="2">
    <source>
        <dbReference type="Proteomes" id="UP000033067"/>
    </source>
</evidence>
<dbReference type="EMBL" id="CP011144">
    <property type="protein sequence ID" value="AKC85639.1"/>
    <property type="molecule type" value="Genomic_DNA"/>
</dbReference>
<dbReference type="PATRIC" id="fig|314722.6.peg.321"/>
<reference evidence="1" key="1">
    <citation type="journal article" date="2015" name="Genome Announc.">
        <title>Complete Genome Sequence of Pseudoxanthomonas suwonensis Strain J1, a Cellulose-Degrading Bacterium Isolated from Leaf- and Wood-Enriched Soil.</title>
        <authorList>
            <person name="Hou L."/>
            <person name="Jiang J."/>
            <person name="Xu Z."/>
            <person name="Zhou Y."/>
            <person name="Leung F.C."/>
        </authorList>
    </citation>
    <scope>NUCLEOTIDE SEQUENCE [LARGE SCALE GENOMIC DNA]</scope>
    <source>
        <strain evidence="1">J1</strain>
    </source>
</reference>
<dbReference type="RefSeq" id="WP_052629725.1">
    <property type="nucleotide sequence ID" value="NZ_CP011144.1"/>
</dbReference>
<dbReference type="KEGG" id="psuw:WQ53_01520"/>
<dbReference type="OrthoDB" id="7067800at2"/>
<protein>
    <submittedName>
        <fullName evidence="1">Cyclase</fullName>
    </submittedName>
</protein>
<sequence>MDPTAQHRVVFDFEIGFGNGGDLRGRDFRLDIEGRDIDDAALARRLVDDLRLLMVETVRVRNKRIVAEPHKRPAAAAHEGELRQ</sequence>
<keyword evidence="2" id="KW-1185">Reference proteome</keyword>
<proteinExistence type="predicted"/>
<gene>
    <name evidence="1" type="ORF">WQ53_01520</name>
</gene>
<accession>A0A0E3YYY1</accession>
<name>A0A0E3YYY1_9GAMM</name>
<dbReference type="AlphaFoldDB" id="A0A0E3YYY1"/>
<organism evidence="1 2">
    <name type="scientific">Pseudoxanthomonas suwonensis</name>
    <dbReference type="NCBI Taxonomy" id="314722"/>
    <lineage>
        <taxon>Bacteria</taxon>
        <taxon>Pseudomonadati</taxon>
        <taxon>Pseudomonadota</taxon>
        <taxon>Gammaproteobacteria</taxon>
        <taxon>Lysobacterales</taxon>
        <taxon>Lysobacteraceae</taxon>
        <taxon>Pseudoxanthomonas</taxon>
    </lineage>
</organism>